<evidence type="ECO:0000313" key="3">
    <source>
        <dbReference type="Proteomes" id="UP001159428"/>
    </source>
</evidence>
<gene>
    <name evidence="2" type="ORF">PMEA_00034276</name>
</gene>
<keyword evidence="3" id="KW-1185">Reference proteome</keyword>
<proteinExistence type="predicted"/>
<comment type="caution">
    <text evidence="2">The sequence shown here is derived from an EMBL/GenBank/DDBJ whole genome shotgun (WGS) entry which is preliminary data.</text>
</comment>
<dbReference type="Gene3D" id="2.60.120.920">
    <property type="match status" value="1"/>
</dbReference>
<accession>A0AAU9XYB1</accession>
<dbReference type="AlphaFoldDB" id="A0AAU9XYB1"/>
<reference evidence="2 3" key="1">
    <citation type="submission" date="2022-05" db="EMBL/GenBank/DDBJ databases">
        <authorList>
            <consortium name="Genoscope - CEA"/>
            <person name="William W."/>
        </authorList>
    </citation>
    <scope>NUCLEOTIDE SEQUENCE [LARGE SCALE GENOMIC DNA]</scope>
</reference>
<dbReference type="Pfam" id="PF00622">
    <property type="entry name" value="SPRY"/>
    <property type="match status" value="1"/>
</dbReference>
<name>A0AAU9XYB1_9CNID</name>
<dbReference type="InterPro" id="IPR043136">
    <property type="entry name" value="B30.2/SPRY_sf"/>
</dbReference>
<evidence type="ECO:0000313" key="2">
    <source>
        <dbReference type="EMBL" id="CAH3162449.1"/>
    </source>
</evidence>
<dbReference type="Proteomes" id="UP001159428">
    <property type="component" value="Unassembled WGS sequence"/>
</dbReference>
<dbReference type="InterPro" id="IPR003877">
    <property type="entry name" value="SPRY_dom"/>
</dbReference>
<evidence type="ECO:0000259" key="1">
    <source>
        <dbReference type="Pfam" id="PF00622"/>
    </source>
</evidence>
<protein>
    <recommendedName>
        <fullName evidence="1">SPRY domain-containing protein</fullName>
    </recommendedName>
</protein>
<organism evidence="2 3">
    <name type="scientific">Pocillopora meandrina</name>
    <dbReference type="NCBI Taxonomy" id="46732"/>
    <lineage>
        <taxon>Eukaryota</taxon>
        <taxon>Metazoa</taxon>
        <taxon>Cnidaria</taxon>
        <taxon>Anthozoa</taxon>
        <taxon>Hexacorallia</taxon>
        <taxon>Scleractinia</taxon>
        <taxon>Astrocoeniina</taxon>
        <taxon>Pocilloporidae</taxon>
        <taxon>Pocillopora</taxon>
    </lineage>
</organism>
<dbReference type="EMBL" id="CALNXJ010000085">
    <property type="protein sequence ID" value="CAH3162449.1"/>
    <property type="molecule type" value="Genomic_DNA"/>
</dbReference>
<feature type="domain" description="SPRY" evidence="1">
    <location>
        <begin position="5"/>
        <end position="80"/>
    </location>
</feature>
<sequence>MISTRFEVLIQETGERRIAALGAVHESYDGHEMPSRYSGTVGYHIDEGKIFETGSHEQGRDVEGAMAYRGDLIACEVDFRGVPEGKVSVLFFLNGIKIPRSSVEYTER</sequence>